<comment type="caution">
    <text evidence="1">The sequence shown here is derived from an EMBL/GenBank/DDBJ whole genome shotgun (WGS) entry which is preliminary data.</text>
</comment>
<dbReference type="AlphaFoldDB" id="A0A5N3PH11"/>
<name>A0A5N3PH11_9HYPH</name>
<protein>
    <submittedName>
        <fullName evidence="1">Uncharacterized protein</fullName>
    </submittedName>
</protein>
<reference evidence="1 2" key="1">
    <citation type="journal article" date="2019" name="Microorganisms">
        <title>Genome Insights into the Novel Species Microvirga brassicacearum, a Rapeseed Endophyte with Biotechnological Potential.</title>
        <authorList>
            <person name="Jimenez-Gomez A."/>
            <person name="Saati-Santamaria Z."/>
            <person name="Igual J.M."/>
            <person name="Rivas R."/>
            <person name="Mateos P.F."/>
            <person name="Garcia-Fraile P."/>
        </authorList>
    </citation>
    <scope>NUCLEOTIDE SEQUENCE [LARGE SCALE GENOMIC DNA]</scope>
    <source>
        <strain evidence="1 2">CDVBN77</strain>
    </source>
</reference>
<dbReference type="EMBL" id="VCMV01000003">
    <property type="protein sequence ID" value="KAB0269017.1"/>
    <property type="molecule type" value="Genomic_DNA"/>
</dbReference>
<proteinExistence type="predicted"/>
<organism evidence="1 2">
    <name type="scientific">Microvirga brassicacearum</name>
    <dbReference type="NCBI Taxonomy" id="2580413"/>
    <lineage>
        <taxon>Bacteria</taxon>
        <taxon>Pseudomonadati</taxon>
        <taxon>Pseudomonadota</taxon>
        <taxon>Alphaproteobacteria</taxon>
        <taxon>Hyphomicrobiales</taxon>
        <taxon>Methylobacteriaceae</taxon>
        <taxon>Microvirga</taxon>
    </lineage>
</organism>
<dbReference type="OrthoDB" id="3035180at2"/>
<accession>A0A5N3PH11</accession>
<dbReference type="RefSeq" id="WP_150942074.1">
    <property type="nucleotide sequence ID" value="NZ_VCMV01000003.1"/>
</dbReference>
<gene>
    <name evidence="1" type="ORF">FEZ63_02605</name>
</gene>
<keyword evidence="2" id="KW-1185">Reference proteome</keyword>
<dbReference type="Proteomes" id="UP000325684">
    <property type="component" value="Unassembled WGS sequence"/>
</dbReference>
<sequence length="123" mass="13100">MTNTDPTNGTIDSAEINIARGFILESTIAINDGTSTQLFGGFILGGTPGSKAGGHETSPNSCAEWIVSIMSAAEAVRWSDLRGRAVRFKRDETGEIVAIGHITSDDHWFEPAAVFGSWKASRS</sequence>
<evidence type="ECO:0000313" key="1">
    <source>
        <dbReference type="EMBL" id="KAB0269017.1"/>
    </source>
</evidence>
<evidence type="ECO:0000313" key="2">
    <source>
        <dbReference type="Proteomes" id="UP000325684"/>
    </source>
</evidence>